<feature type="transmembrane region" description="Helical" evidence="7">
    <location>
        <begin position="288"/>
        <end position="311"/>
    </location>
</feature>
<dbReference type="GO" id="GO:0006857">
    <property type="term" value="P:oligopeptide transport"/>
    <property type="evidence" value="ECO:0007669"/>
    <property type="project" value="InterPro"/>
</dbReference>
<dbReference type="Pfam" id="PF00854">
    <property type="entry name" value="PTR2"/>
    <property type="match status" value="1"/>
</dbReference>
<evidence type="ECO:0000256" key="5">
    <source>
        <dbReference type="ARBA" id="ARBA00022989"/>
    </source>
</evidence>
<feature type="transmembrane region" description="Helical" evidence="7">
    <location>
        <begin position="390"/>
        <end position="413"/>
    </location>
</feature>
<evidence type="ECO:0000256" key="4">
    <source>
        <dbReference type="ARBA" id="ARBA00022856"/>
    </source>
</evidence>
<dbReference type="EMBL" id="CVRI01000054">
    <property type="protein sequence ID" value="CRK99882.1"/>
    <property type="molecule type" value="Genomic_DNA"/>
</dbReference>
<dbReference type="SUPFAM" id="SSF103473">
    <property type="entry name" value="MFS general substrate transporter"/>
    <property type="match status" value="1"/>
</dbReference>
<name>A0A1J1IJE3_9DIPT</name>
<organism evidence="8 9">
    <name type="scientific">Clunio marinus</name>
    <dbReference type="NCBI Taxonomy" id="568069"/>
    <lineage>
        <taxon>Eukaryota</taxon>
        <taxon>Metazoa</taxon>
        <taxon>Ecdysozoa</taxon>
        <taxon>Arthropoda</taxon>
        <taxon>Hexapoda</taxon>
        <taxon>Insecta</taxon>
        <taxon>Pterygota</taxon>
        <taxon>Neoptera</taxon>
        <taxon>Endopterygota</taxon>
        <taxon>Diptera</taxon>
        <taxon>Nematocera</taxon>
        <taxon>Chironomoidea</taxon>
        <taxon>Chironomidae</taxon>
        <taxon>Clunio</taxon>
    </lineage>
</organism>
<proteinExistence type="inferred from homology"/>
<dbReference type="OrthoDB" id="8904098at2759"/>
<dbReference type="InterPro" id="IPR000109">
    <property type="entry name" value="POT_fam"/>
</dbReference>
<feature type="transmembrane region" description="Helical" evidence="7">
    <location>
        <begin position="160"/>
        <end position="182"/>
    </location>
</feature>
<keyword evidence="3 7" id="KW-0812">Transmembrane</keyword>
<evidence type="ECO:0000313" key="8">
    <source>
        <dbReference type="EMBL" id="CRK99882.1"/>
    </source>
</evidence>
<keyword evidence="4" id="KW-0653">Protein transport</keyword>
<evidence type="ECO:0000256" key="1">
    <source>
        <dbReference type="ARBA" id="ARBA00004141"/>
    </source>
</evidence>
<feature type="transmembrane region" description="Helical" evidence="7">
    <location>
        <begin position="85"/>
        <end position="103"/>
    </location>
</feature>
<dbReference type="GO" id="GO:0016020">
    <property type="term" value="C:membrane"/>
    <property type="evidence" value="ECO:0007669"/>
    <property type="project" value="UniProtKB-SubCell"/>
</dbReference>
<feature type="transmembrane region" description="Helical" evidence="7">
    <location>
        <begin position="242"/>
        <end position="268"/>
    </location>
</feature>
<feature type="transmembrane region" description="Helical" evidence="7">
    <location>
        <begin position="348"/>
        <end position="369"/>
    </location>
</feature>
<comment type="similarity">
    <text evidence="2">Belongs to the major facilitator superfamily. Proton-dependent oligopeptide transporter (POT/PTR) (TC 2.A.17) family.</text>
</comment>
<dbReference type="AlphaFoldDB" id="A0A1J1IJE3"/>
<dbReference type="InterPro" id="IPR018456">
    <property type="entry name" value="PTR2_symporter_CS"/>
</dbReference>
<keyword evidence="9" id="KW-1185">Reference proteome</keyword>
<sequence>METTKVQESAILVLYMNTELKFDQSISTAIMHANEFLVYTFTIFGAIVGDTWWGMFKTIAWMSIVYSLGNFVVALAAIQPLNLPTLALTITGLFILAVGSGGVRPNLSVFGGFQYTSDQTEGLGLYFGLQYFVMKCGTLVGSLVSPILRGDVTCFGMDNCYPLAFGTPGIVMLLSFVIFMLGKRFYVKVQPSKQSMLLLVSSCIITSIKEKCKSGKLGKKSHWLDYAVTKHGEKLVMETKMVLNVLVMFLPLPLYWSAFMLQSSRFVFQATRMNGDFLGWFIIKPDQMIVFNPIISIILFPICEYIFYPLLEKLGIKSLLQKMTLGGIVAALGIVCAIFVEIQIKENFISIFWLLPQYLFLALSENFLYIANLNFAYNEAPSSMKSVMSAFVFVTIASGNLIIVFVTAFKLFPIQVYEFTFFATILFIDMIVFGLLATRYQYSYYTQALISQLGISINAN</sequence>
<feature type="transmembrane region" description="Helical" evidence="7">
    <location>
        <begin position="36"/>
        <end position="53"/>
    </location>
</feature>
<comment type="subcellular location">
    <subcellularLocation>
        <location evidence="1">Membrane</location>
        <topology evidence="1">Multi-pass membrane protein</topology>
    </subcellularLocation>
</comment>
<accession>A0A1J1IJE3</accession>
<feature type="transmembrane region" description="Helical" evidence="7">
    <location>
        <begin position="419"/>
        <end position="437"/>
    </location>
</feature>
<evidence type="ECO:0000256" key="2">
    <source>
        <dbReference type="ARBA" id="ARBA00005982"/>
    </source>
</evidence>
<protein>
    <submittedName>
        <fullName evidence="8">CLUMA_CG013185, isoform A</fullName>
    </submittedName>
</protein>
<feature type="transmembrane region" description="Helical" evidence="7">
    <location>
        <begin position="323"/>
        <end position="342"/>
    </location>
</feature>
<keyword evidence="4" id="KW-0813">Transport</keyword>
<dbReference type="PROSITE" id="PS01022">
    <property type="entry name" value="PTR2_1"/>
    <property type="match status" value="1"/>
</dbReference>
<feature type="transmembrane region" description="Helical" evidence="7">
    <location>
        <begin position="123"/>
        <end position="148"/>
    </location>
</feature>
<dbReference type="Proteomes" id="UP000183832">
    <property type="component" value="Unassembled WGS sequence"/>
</dbReference>
<evidence type="ECO:0000256" key="6">
    <source>
        <dbReference type="ARBA" id="ARBA00023136"/>
    </source>
</evidence>
<gene>
    <name evidence="8" type="ORF">CLUMA_CG013185</name>
</gene>
<reference evidence="8 9" key="1">
    <citation type="submission" date="2015-04" db="EMBL/GenBank/DDBJ databases">
        <authorList>
            <person name="Syromyatnikov M.Y."/>
            <person name="Popov V.N."/>
        </authorList>
    </citation>
    <scope>NUCLEOTIDE SEQUENCE [LARGE SCALE GENOMIC DNA]</scope>
</reference>
<dbReference type="PANTHER" id="PTHR11654">
    <property type="entry name" value="OLIGOPEPTIDE TRANSPORTER-RELATED"/>
    <property type="match status" value="1"/>
</dbReference>
<dbReference type="Gene3D" id="1.20.1250.20">
    <property type="entry name" value="MFS general substrate transporter like domains"/>
    <property type="match status" value="1"/>
</dbReference>
<keyword evidence="5 7" id="KW-1133">Transmembrane helix</keyword>
<evidence type="ECO:0000256" key="7">
    <source>
        <dbReference type="SAM" id="Phobius"/>
    </source>
</evidence>
<evidence type="ECO:0000313" key="9">
    <source>
        <dbReference type="Proteomes" id="UP000183832"/>
    </source>
</evidence>
<dbReference type="InterPro" id="IPR036259">
    <property type="entry name" value="MFS_trans_sf"/>
</dbReference>
<keyword evidence="6 7" id="KW-0472">Membrane</keyword>
<keyword evidence="4" id="KW-0571">Peptide transport</keyword>
<dbReference type="GO" id="GO:0022857">
    <property type="term" value="F:transmembrane transporter activity"/>
    <property type="evidence" value="ECO:0007669"/>
    <property type="project" value="InterPro"/>
</dbReference>
<evidence type="ECO:0000256" key="3">
    <source>
        <dbReference type="ARBA" id="ARBA00022692"/>
    </source>
</evidence>
<feature type="transmembrane region" description="Helical" evidence="7">
    <location>
        <begin position="59"/>
        <end position="78"/>
    </location>
</feature>